<dbReference type="PANTHER" id="PTHR10799">
    <property type="entry name" value="SNF2/RAD54 HELICASE FAMILY"/>
    <property type="match status" value="1"/>
</dbReference>
<dbReference type="SMART" id="SM00487">
    <property type="entry name" value="DEXDc"/>
    <property type="match status" value="1"/>
</dbReference>
<dbReference type="AlphaFoldDB" id="A0A4U5NWG7"/>
<reference evidence="16 17" key="1">
    <citation type="journal article" date="2015" name="Genome Biol.">
        <title>Comparative genomics of Steinernema reveals deeply conserved gene regulatory networks.</title>
        <authorList>
            <person name="Dillman A.R."/>
            <person name="Macchietto M."/>
            <person name="Porter C.F."/>
            <person name="Rogers A."/>
            <person name="Williams B."/>
            <person name="Antoshechkin I."/>
            <person name="Lee M.M."/>
            <person name="Goodwin Z."/>
            <person name="Lu X."/>
            <person name="Lewis E.E."/>
            <person name="Goodrich-Blair H."/>
            <person name="Stock S.P."/>
            <person name="Adams B.J."/>
            <person name="Sternberg P.W."/>
            <person name="Mortazavi A."/>
        </authorList>
    </citation>
    <scope>NUCLEOTIDE SEQUENCE [LARGE SCALE GENOMIC DNA]</scope>
    <source>
        <strain evidence="16 17">ALL</strain>
    </source>
</reference>
<keyword evidence="17" id="KW-1185">Reference proteome</keyword>
<evidence type="ECO:0000256" key="10">
    <source>
        <dbReference type="ARBA" id="ARBA00023242"/>
    </source>
</evidence>
<dbReference type="GO" id="GO:0003678">
    <property type="term" value="F:DNA helicase activity"/>
    <property type="evidence" value="ECO:0007669"/>
    <property type="project" value="UniProtKB-EC"/>
</dbReference>
<gene>
    <name evidence="16" type="ORF">L596_012122</name>
</gene>
<evidence type="ECO:0000256" key="11">
    <source>
        <dbReference type="ARBA" id="ARBA00059294"/>
    </source>
</evidence>
<accession>A0A4U5NWG7</accession>
<dbReference type="GO" id="GO:0005694">
    <property type="term" value="C:chromosome"/>
    <property type="evidence" value="ECO:0007669"/>
    <property type="project" value="UniProtKB-ARBA"/>
</dbReference>
<feature type="region of interest" description="Disordered" evidence="13">
    <location>
        <begin position="65"/>
        <end position="158"/>
    </location>
</feature>
<keyword evidence="6" id="KW-0347">Helicase</keyword>
<evidence type="ECO:0000256" key="5">
    <source>
        <dbReference type="ARBA" id="ARBA00022801"/>
    </source>
</evidence>
<dbReference type="Pfam" id="PF00271">
    <property type="entry name" value="Helicase_C"/>
    <property type="match status" value="1"/>
</dbReference>
<organism evidence="16 17">
    <name type="scientific">Steinernema carpocapsae</name>
    <name type="common">Entomopathogenic nematode</name>
    <dbReference type="NCBI Taxonomy" id="34508"/>
    <lineage>
        <taxon>Eukaryota</taxon>
        <taxon>Metazoa</taxon>
        <taxon>Ecdysozoa</taxon>
        <taxon>Nematoda</taxon>
        <taxon>Chromadorea</taxon>
        <taxon>Rhabditida</taxon>
        <taxon>Tylenchina</taxon>
        <taxon>Panagrolaimomorpha</taxon>
        <taxon>Strongyloidoidea</taxon>
        <taxon>Steinernematidae</taxon>
        <taxon>Steinernema</taxon>
    </lineage>
</organism>
<dbReference type="PROSITE" id="PS51194">
    <property type="entry name" value="HELICASE_CTER"/>
    <property type="match status" value="1"/>
</dbReference>
<feature type="compositionally biased region" description="Basic and acidic residues" evidence="13">
    <location>
        <begin position="117"/>
        <end position="126"/>
    </location>
</feature>
<dbReference type="PROSITE" id="PS51192">
    <property type="entry name" value="HELICASE_ATP_BIND_1"/>
    <property type="match status" value="1"/>
</dbReference>
<comment type="caution">
    <text evidence="16">The sequence shown here is derived from an EMBL/GenBank/DDBJ whole genome shotgun (WGS) entry which is preliminary data.</text>
</comment>
<dbReference type="Gene3D" id="3.40.50.300">
    <property type="entry name" value="P-loop containing nucleotide triphosphate hydrolases"/>
    <property type="match status" value="1"/>
</dbReference>
<comment type="function">
    <text evidence="11">DNA helicase that possesses intrinsic ATP-dependent nucleosome-remodeling activity and is both required for DNA repair and heterochromatin organization. Promotes DNA end resection of double-strand breaks (DSBs) following DNA damage: probably acts by weakening histone DNA interactions in nucleosomes flanking DSBs.</text>
</comment>
<dbReference type="SUPFAM" id="SSF52540">
    <property type="entry name" value="P-loop containing nucleoside triphosphate hydrolases"/>
    <property type="match status" value="2"/>
</dbReference>
<dbReference type="Pfam" id="PF00176">
    <property type="entry name" value="SNF2-rel_dom"/>
    <property type="match status" value="1"/>
</dbReference>
<dbReference type="EC" id="3.6.4.12" evidence="3"/>
<dbReference type="InterPro" id="IPR000330">
    <property type="entry name" value="SNF2_N"/>
</dbReference>
<dbReference type="SMART" id="SM00490">
    <property type="entry name" value="HELICc"/>
    <property type="match status" value="1"/>
</dbReference>
<dbReference type="GO" id="GO:0016787">
    <property type="term" value="F:hydrolase activity"/>
    <property type="evidence" value="ECO:0007669"/>
    <property type="project" value="UniProtKB-KW"/>
</dbReference>
<dbReference type="InterPro" id="IPR027417">
    <property type="entry name" value="P-loop_NTPase"/>
</dbReference>
<evidence type="ECO:0000256" key="9">
    <source>
        <dbReference type="ARBA" id="ARBA00023125"/>
    </source>
</evidence>
<feature type="compositionally biased region" description="Acidic residues" evidence="13">
    <location>
        <begin position="74"/>
        <end position="89"/>
    </location>
</feature>
<dbReference type="Gene3D" id="3.40.50.10810">
    <property type="entry name" value="Tandem AAA-ATPase domain"/>
    <property type="match status" value="1"/>
</dbReference>
<proteinExistence type="inferred from homology"/>
<dbReference type="GO" id="GO:0006325">
    <property type="term" value="P:chromatin organization"/>
    <property type="evidence" value="ECO:0007669"/>
    <property type="project" value="UniProtKB-KW"/>
</dbReference>
<protein>
    <recommendedName>
        <fullName evidence="12">SWI/SNF-related matrix-associated actin-dependent regulator of chromatin subfamily A containing DEAD/H box 1 homolog</fullName>
        <ecNumber evidence="3">3.6.4.12</ecNumber>
    </recommendedName>
</protein>
<evidence type="ECO:0000256" key="6">
    <source>
        <dbReference type="ARBA" id="ARBA00022806"/>
    </source>
</evidence>
<evidence type="ECO:0000313" key="16">
    <source>
        <dbReference type="EMBL" id="TKR87772.1"/>
    </source>
</evidence>
<comment type="subcellular location">
    <subcellularLocation>
        <location evidence="1">Nucleus</location>
    </subcellularLocation>
</comment>
<dbReference type="CDD" id="cd18793">
    <property type="entry name" value="SF2_C_SNF"/>
    <property type="match status" value="1"/>
</dbReference>
<dbReference type="GO" id="GO:0005634">
    <property type="term" value="C:nucleus"/>
    <property type="evidence" value="ECO:0007669"/>
    <property type="project" value="UniProtKB-SubCell"/>
</dbReference>
<comment type="similarity">
    <text evidence="2">Belongs to the SNF2/RAD54 helicase family.</text>
</comment>
<dbReference type="InterPro" id="IPR001650">
    <property type="entry name" value="Helicase_C-like"/>
</dbReference>
<feature type="domain" description="Helicase C-terminal" evidence="15">
    <location>
        <begin position="731"/>
        <end position="892"/>
    </location>
</feature>
<evidence type="ECO:0000256" key="13">
    <source>
        <dbReference type="SAM" id="MobiDB-lite"/>
    </source>
</evidence>
<sequence>MSFDDGGFSFKKRRIAHQSSKTSTSLMNELACKRDSLSKMCVNGFKQPSTSARVSLTPVVANKDRKKKRIILSSDEEPELSDAESEESLESSPVKKKKNLPVRSAAKQQKPPAVVKPPEDKLRTLDDTSDEEDEWLSKPRLQANSPVFKPVKLPPPPSVKFVAKRSRINSISSEEEFDPSKNTLKAVVKRARNDVKRRKIGDVNESSGDEFELPEDIFSVQEADDAEEIAAMERQFDSDESEDEQENRKTSTDIKVVHEQCLNAFNTFSRDDLVTLPRSNEKLADFIVANRPFTSFAAMERKMESIGRGATLLESQMEHFQNRGVLDKILDDCEQSAKQIQAELSRMAEQNIEAQPRTLHSDCTLHAYQKIGLGWMIMMERLGFSGILADEMGLGKTIQVIAFFTHLKETGTKGPHLIIVPSSTIENWMDEIAKWSPTLHVETYYGSQAERSEIAARAKVIRKGVDVLLTTYNMVCSKPSDRKFFKKFDINYIVYDEGHMLKSCSTARYQTLMKVKGKKKLLLTGTPLQNNLCELISLMYFTMPKFFSRYCEDINQLLKQFQVKQQSARGDNPTAIYEKSTIDQAKAILAPFVLRRLKANVLDTLPKKLENLVKVEMTDIQKDMYRTRVLDLRLQKKSGDYSSAGGLMQLRQIANHPLMTRRLYDEEKLEKIAKILCLKEREYLKKKPEHVAEDLSFSSDFQIHQLCLKFRSISHFQLEPEESLCSGKCEKMDRILPEIKNRGEKVLIFSQFTSLLDILEVYLNVHGHRFCRLDGATPVMERQELINEFNSNPDIFVFLLSTRAGGMGINLTAANNIILHDIDFNPYNDKQAEDRCHRMGQKRNVNIYRFITRGTIEEGMFAAAKQKLELERDVTGRNNGDDKADAQLVEALLTKALAMGDD</sequence>
<feature type="domain" description="Helicase ATP-binding" evidence="14">
    <location>
        <begin position="377"/>
        <end position="545"/>
    </location>
</feature>
<keyword evidence="7" id="KW-0067">ATP-binding</keyword>
<keyword evidence="4" id="KW-0547">Nucleotide-binding</keyword>
<evidence type="ECO:0000259" key="14">
    <source>
        <dbReference type="PROSITE" id="PS51192"/>
    </source>
</evidence>
<dbReference type="EMBL" id="AZBU02000003">
    <property type="protein sequence ID" value="TKR87772.1"/>
    <property type="molecule type" value="Genomic_DNA"/>
</dbReference>
<evidence type="ECO:0000256" key="3">
    <source>
        <dbReference type="ARBA" id="ARBA00012551"/>
    </source>
</evidence>
<feature type="compositionally biased region" description="Polar residues" evidence="13">
    <location>
        <begin position="17"/>
        <end position="26"/>
    </location>
</feature>
<dbReference type="FunFam" id="3.40.50.10810:FF:000014">
    <property type="entry name" value="SWI/SNF-related matrix-associated actin-dependent regulator of chromatin subfamily A containing DEAD/H box 1"/>
    <property type="match status" value="1"/>
</dbReference>
<dbReference type="OrthoDB" id="448448at2759"/>
<evidence type="ECO:0000256" key="12">
    <source>
        <dbReference type="ARBA" id="ARBA00069890"/>
    </source>
</evidence>
<reference evidence="16 17" key="2">
    <citation type="journal article" date="2019" name="G3 (Bethesda)">
        <title>Hybrid Assembly of the Genome of the Entomopathogenic Nematode Steinernema carpocapsae Identifies the X-Chromosome.</title>
        <authorList>
            <person name="Serra L."/>
            <person name="Macchietto M."/>
            <person name="Macias-Munoz A."/>
            <person name="McGill C.J."/>
            <person name="Rodriguez I.M."/>
            <person name="Rodriguez B."/>
            <person name="Murad R."/>
            <person name="Mortazavi A."/>
        </authorList>
    </citation>
    <scope>NUCLEOTIDE SEQUENCE [LARGE SCALE GENOMIC DNA]</scope>
    <source>
        <strain evidence="16 17">ALL</strain>
    </source>
</reference>
<dbReference type="STRING" id="34508.A0A4U5NWG7"/>
<dbReference type="GO" id="GO:0005524">
    <property type="term" value="F:ATP binding"/>
    <property type="evidence" value="ECO:0007669"/>
    <property type="project" value="UniProtKB-KW"/>
</dbReference>
<evidence type="ECO:0000256" key="7">
    <source>
        <dbReference type="ARBA" id="ARBA00022840"/>
    </source>
</evidence>
<dbReference type="Proteomes" id="UP000298663">
    <property type="component" value="Unassembled WGS sequence"/>
</dbReference>
<keyword evidence="10" id="KW-0539">Nucleus</keyword>
<evidence type="ECO:0000259" key="15">
    <source>
        <dbReference type="PROSITE" id="PS51194"/>
    </source>
</evidence>
<dbReference type="InterPro" id="IPR049730">
    <property type="entry name" value="SNF2/RAD54-like_C"/>
</dbReference>
<evidence type="ECO:0000313" key="17">
    <source>
        <dbReference type="Proteomes" id="UP000298663"/>
    </source>
</evidence>
<evidence type="ECO:0000256" key="4">
    <source>
        <dbReference type="ARBA" id="ARBA00022741"/>
    </source>
</evidence>
<evidence type="ECO:0000256" key="8">
    <source>
        <dbReference type="ARBA" id="ARBA00022853"/>
    </source>
</evidence>
<dbReference type="InterPro" id="IPR038718">
    <property type="entry name" value="SNF2-like_sf"/>
</dbReference>
<keyword evidence="9" id="KW-0238">DNA-binding</keyword>
<name>A0A4U5NWG7_STECR</name>
<keyword evidence="5" id="KW-0378">Hydrolase</keyword>
<evidence type="ECO:0000256" key="1">
    <source>
        <dbReference type="ARBA" id="ARBA00004123"/>
    </source>
</evidence>
<feature type="region of interest" description="Disordered" evidence="13">
    <location>
        <begin position="1"/>
        <end position="26"/>
    </location>
</feature>
<dbReference type="InterPro" id="IPR014001">
    <property type="entry name" value="Helicase_ATP-bd"/>
</dbReference>
<evidence type="ECO:0000256" key="2">
    <source>
        <dbReference type="ARBA" id="ARBA00007025"/>
    </source>
</evidence>
<dbReference type="GO" id="GO:0003677">
    <property type="term" value="F:DNA binding"/>
    <property type="evidence" value="ECO:0007669"/>
    <property type="project" value="UniProtKB-KW"/>
</dbReference>
<keyword evidence="8" id="KW-0156">Chromatin regulator</keyword>